<dbReference type="PANTHER" id="PTHR34387">
    <property type="entry name" value="SLR1258 PROTEIN"/>
    <property type="match status" value="1"/>
</dbReference>
<name>A0A0G0WEH5_9BACT</name>
<dbReference type="Gene3D" id="3.30.70.2970">
    <property type="entry name" value="Protein of unknown function (DUF541), domain 2"/>
    <property type="match status" value="1"/>
</dbReference>
<dbReference type="InterPro" id="IPR007497">
    <property type="entry name" value="SIMPL/DUF541"/>
</dbReference>
<dbReference type="GO" id="GO:0006974">
    <property type="term" value="P:DNA damage response"/>
    <property type="evidence" value="ECO:0007669"/>
    <property type="project" value="TreeGrafter"/>
</dbReference>
<dbReference type="PANTHER" id="PTHR34387:SF1">
    <property type="entry name" value="PERIPLASMIC IMMUNOGENIC PROTEIN"/>
    <property type="match status" value="1"/>
</dbReference>
<reference evidence="1 2" key="1">
    <citation type="journal article" date="2015" name="Nature">
        <title>rRNA introns, odd ribosomes, and small enigmatic genomes across a large radiation of phyla.</title>
        <authorList>
            <person name="Brown C.T."/>
            <person name="Hug L.A."/>
            <person name="Thomas B.C."/>
            <person name="Sharon I."/>
            <person name="Castelle C.J."/>
            <person name="Singh A."/>
            <person name="Wilkins M.J."/>
            <person name="Williams K.H."/>
            <person name="Banfield J.F."/>
        </authorList>
    </citation>
    <scope>NUCLEOTIDE SEQUENCE [LARGE SCALE GENOMIC DNA]</scope>
</reference>
<accession>A0A0G0WEH5</accession>
<protein>
    <recommendedName>
        <fullName evidence="3">26 kDa periplasmic immunogenic protein</fullName>
    </recommendedName>
</protein>
<dbReference type="InterPro" id="IPR052022">
    <property type="entry name" value="26kDa_periplasmic_antigen"/>
</dbReference>
<organism evidence="1 2">
    <name type="scientific">Candidatus Daviesbacteria bacterium GW2011_GWA2_40_9</name>
    <dbReference type="NCBI Taxonomy" id="1618424"/>
    <lineage>
        <taxon>Bacteria</taxon>
        <taxon>Candidatus Daviesiibacteriota</taxon>
    </lineage>
</organism>
<sequence length="247" mass="26640">MRDSLIRWASIFGLFFVFLFLYTRLAGPVPFNITSVTTTKSDTFNVTGEGTAVIKPDIAVVSVGIRSNGSTVKEAQDQINSVINRVSEAIKKLGVDPKDIKTTNYNISPEYDFRGGTQRISGYSASTNLQIKVRDIDKVNSVIDEATVSGANQVGGVTFDVDDKTKAEGEAREQAVAEAKRSAEQAAKIAGFSLGRLVNYTENFEGGPIPVPLRMDVAIGAPAEKATQIEPGSSEIKVIVTLSYEIR</sequence>
<proteinExistence type="predicted"/>
<gene>
    <name evidence="1" type="ORF">UU29_C0010G0011</name>
</gene>
<dbReference type="EMBL" id="LCAB01000010">
    <property type="protein sequence ID" value="KKR82665.1"/>
    <property type="molecule type" value="Genomic_DNA"/>
</dbReference>
<dbReference type="Gene3D" id="3.30.110.170">
    <property type="entry name" value="Protein of unknown function (DUF541), domain 1"/>
    <property type="match status" value="1"/>
</dbReference>
<evidence type="ECO:0008006" key="3">
    <source>
        <dbReference type="Google" id="ProtNLM"/>
    </source>
</evidence>
<evidence type="ECO:0000313" key="1">
    <source>
        <dbReference type="EMBL" id="KKR82665.1"/>
    </source>
</evidence>
<dbReference type="Proteomes" id="UP000034601">
    <property type="component" value="Unassembled WGS sequence"/>
</dbReference>
<dbReference type="Pfam" id="PF04402">
    <property type="entry name" value="SIMPL"/>
    <property type="match status" value="1"/>
</dbReference>
<comment type="caution">
    <text evidence="1">The sequence shown here is derived from an EMBL/GenBank/DDBJ whole genome shotgun (WGS) entry which is preliminary data.</text>
</comment>
<evidence type="ECO:0000313" key="2">
    <source>
        <dbReference type="Proteomes" id="UP000034601"/>
    </source>
</evidence>
<dbReference type="AlphaFoldDB" id="A0A0G0WEH5"/>